<gene>
    <name evidence="2" type="ORF">COMA2_10107</name>
</gene>
<name>A0A0S4L6D1_9BACT</name>
<evidence type="ECO:0000313" key="3">
    <source>
        <dbReference type="Proteomes" id="UP000198736"/>
    </source>
</evidence>
<dbReference type="AlphaFoldDB" id="A0A0S4L6D1"/>
<keyword evidence="1" id="KW-0472">Membrane</keyword>
<feature type="transmembrane region" description="Helical" evidence="1">
    <location>
        <begin position="50"/>
        <end position="72"/>
    </location>
</feature>
<evidence type="ECO:0000313" key="2">
    <source>
        <dbReference type="EMBL" id="CUS31446.1"/>
    </source>
</evidence>
<proteinExistence type="predicted"/>
<dbReference type="Proteomes" id="UP000198736">
    <property type="component" value="Unassembled WGS sequence"/>
</dbReference>
<keyword evidence="1" id="KW-0812">Transmembrane</keyword>
<dbReference type="STRING" id="1742973.COMA2_10107"/>
<dbReference type="NCBIfam" id="TIGR02532">
    <property type="entry name" value="IV_pilin_GFxxxE"/>
    <property type="match status" value="1"/>
</dbReference>
<dbReference type="InterPro" id="IPR012902">
    <property type="entry name" value="N_methyl_site"/>
</dbReference>
<keyword evidence="1" id="KW-1133">Transmembrane helix</keyword>
<keyword evidence="3" id="KW-1185">Reference proteome</keyword>
<protein>
    <recommendedName>
        <fullName evidence="4">Prepilin-type N-terminal cleavage/methylation domain-containing protein</fullName>
    </recommendedName>
</protein>
<evidence type="ECO:0008006" key="4">
    <source>
        <dbReference type="Google" id="ProtNLM"/>
    </source>
</evidence>
<reference evidence="3" key="1">
    <citation type="submission" date="2015-10" db="EMBL/GenBank/DDBJ databases">
        <authorList>
            <person name="Luecker S."/>
            <person name="Luecker S."/>
        </authorList>
    </citation>
    <scope>NUCLEOTIDE SEQUENCE [LARGE SCALE GENOMIC DNA]</scope>
</reference>
<accession>A0A0S4L6D1</accession>
<sequence>MPQDVQKDCPARPLHLFSNDARTPPEDFATSCWIAMARDRHRTEPDDDGFTLLEVLLAIALLAIALPILLGLRNFDLGLQERASELTAATLLAQEKLLETELSGQYAIGETAGEFLNLPLGAQTTIQAVPRAVGYRWKRTIAPTPLELIREIRIKISWLRGEVEESIEVSTYVFAGRSTF</sequence>
<organism evidence="2 3">
    <name type="scientific">Candidatus Nitrospira nitrificans</name>
    <dbReference type="NCBI Taxonomy" id="1742973"/>
    <lineage>
        <taxon>Bacteria</taxon>
        <taxon>Pseudomonadati</taxon>
        <taxon>Nitrospirota</taxon>
        <taxon>Nitrospiria</taxon>
        <taxon>Nitrospirales</taxon>
        <taxon>Nitrospiraceae</taxon>
        <taxon>Nitrospira</taxon>
    </lineage>
</organism>
<evidence type="ECO:0000256" key="1">
    <source>
        <dbReference type="SAM" id="Phobius"/>
    </source>
</evidence>
<dbReference type="Pfam" id="PF07963">
    <property type="entry name" value="N_methyl"/>
    <property type="match status" value="1"/>
</dbReference>
<dbReference type="EMBL" id="CZPZ01000001">
    <property type="protein sequence ID" value="CUS31446.1"/>
    <property type="molecule type" value="Genomic_DNA"/>
</dbReference>
<dbReference type="OrthoDB" id="9797340at2"/>